<keyword evidence="4" id="KW-0479">Metal-binding</keyword>
<dbReference type="PANTHER" id="PTHR45702">
    <property type="entry name" value="ADAM10/ADAM17 METALLOPEPTIDASE FAMILY MEMBER"/>
    <property type="match status" value="1"/>
</dbReference>
<keyword evidence="5" id="KW-0472">Membrane</keyword>
<proteinExistence type="predicted"/>
<evidence type="ECO:0000313" key="9">
    <source>
        <dbReference type="Proteomes" id="UP000230750"/>
    </source>
</evidence>
<dbReference type="InterPro" id="IPR049038">
    <property type="entry name" value="ADAM10_Cys-rich"/>
</dbReference>
<dbReference type="GO" id="GO:0006509">
    <property type="term" value="P:membrane protein ectodomain proteolysis"/>
    <property type="evidence" value="ECO:0007669"/>
    <property type="project" value="TreeGrafter"/>
</dbReference>
<sequence length="674" mass="74923">MATAMLWECTSGARLSPLIRGYDVLTYDTDHVHEQHKRAIRSPDEHQVELRFNALGSNFQLQLEPDPTVITNNFAFVTSDGAEIKQMADAVHFYRGRIADVPGSFVHGSIVDGAFQGRIHSEDEKFSVEPARRYFNDSVEFHSVIYKDSHVDIPENAGGNCGLVGKMQEQMDRRLKEAGKMNPEKSHDFEDGAARYKRQATTAQTCAIHIITDHVYYKRFQDKNEIFRQMGEHVQAASKVFSDHNFQNGYDNIEFAIQKITLYDSNDVGTSYPFDSDYIGVEKFLDLTSEFPLNNQYCLVYTFTNRDFANGVLGLAWIATPTSTAGGVCSSNFNAGIVTTNNYGQDVPPIVSHLTFSHELGHSFGSRHDPDGDRLCAPGGSEGNFLMFAHASSGDLPNNNDFSSCSEANISRVLNTMGSRTNCLVERGSITLCGNQVRELTEECDCGANDECGDSCCTNSCQLVMSAKCRVEGMYVLLMTCLCAECPTPPPKANDTICDGGRRMCSNGECTRSICERDGRQQCQCAGTKDRCLLCCMNGDNGECQVYLNASGNTLTLDVGSPCESFMGYCDIFFECRLALEDGPLANIIRGIFYSDEPQLYDAILSWLSEYWWVVLVSAILLVGLMALIMFLCNLLTPTDNPWKEEVQSAKRNRVVIRARRDRGSQYPRSAPPE</sequence>
<dbReference type="STRING" id="307972.A0A2G8KWR0"/>
<evidence type="ECO:0000256" key="3">
    <source>
        <dbReference type="ARBA" id="ARBA00022685"/>
    </source>
</evidence>
<reference evidence="8 9" key="1">
    <citation type="journal article" date="2017" name="PLoS Biol.">
        <title>The sea cucumber genome provides insights into morphological evolution and visceral regeneration.</title>
        <authorList>
            <person name="Zhang X."/>
            <person name="Sun L."/>
            <person name="Yuan J."/>
            <person name="Sun Y."/>
            <person name="Gao Y."/>
            <person name="Zhang L."/>
            <person name="Li S."/>
            <person name="Dai H."/>
            <person name="Hamel J.F."/>
            <person name="Liu C."/>
            <person name="Yu Y."/>
            <person name="Liu S."/>
            <person name="Lin W."/>
            <person name="Guo K."/>
            <person name="Jin S."/>
            <person name="Xu P."/>
            <person name="Storey K.B."/>
            <person name="Huan P."/>
            <person name="Zhang T."/>
            <person name="Zhou Y."/>
            <person name="Zhang J."/>
            <person name="Lin C."/>
            <person name="Li X."/>
            <person name="Xing L."/>
            <person name="Huo D."/>
            <person name="Sun M."/>
            <person name="Wang L."/>
            <person name="Mercier A."/>
            <person name="Li F."/>
            <person name="Yang H."/>
            <person name="Xiang J."/>
        </authorList>
    </citation>
    <scope>NUCLEOTIDE SEQUENCE [LARGE SCALE GENOMIC DNA]</scope>
    <source>
        <strain evidence="8">Shaxun</strain>
        <tissue evidence="8">Muscle</tissue>
    </source>
</reference>
<dbReference type="Pfam" id="PF21299">
    <property type="entry name" value="ADAM10_Cys-rich"/>
    <property type="match status" value="1"/>
</dbReference>
<evidence type="ECO:0000256" key="4">
    <source>
        <dbReference type="PROSITE-ProRule" id="PRU00276"/>
    </source>
</evidence>
<organism evidence="8 9">
    <name type="scientific">Stichopus japonicus</name>
    <name type="common">Sea cucumber</name>
    <dbReference type="NCBI Taxonomy" id="307972"/>
    <lineage>
        <taxon>Eukaryota</taxon>
        <taxon>Metazoa</taxon>
        <taxon>Echinodermata</taxon>
        <taxon>Eleutherozoa</taxon>
        <taxon>Echinozoa</taxon>
        <taxon>Holothuroidea</taxon>
        <taxon>Aspidochirotacea</taxon>
        <taxon>Aspidochirotida</taxon>
        <taxon>Stichopodidae</taxon>
        <taxon>Apostichopus</taxon>
    </lineage>
</organism>
<evidence type="ECO:0000256" key="5">
    <source>
        <dbReference type="SAM" id="Phobius"/>
    </source>
</evidence>
<dbReference type="GO" id="GO:0007229">
    <property type="term" value="P:integrin-mediated signaling pathway"/>
    <property type="evidence" value="ECO:0007669"/>
    <property type="project" value="UniProtKB-KW"/>
</dbReference>
<keyword evidence="9" id="KW-1185">Reference proteome</keyword>
<comment type="caution">
    <text evidence="4">Lacks conserved residue(s) required for the propagation of feature annotation.</text>
</comment>
<dbReference type="GO" id="GO:0046872">
    <property type="term" value="F:metal ion binding"/>
    <property type="evidence" value="ECO:0007669"/>
    <property type="project" value="UniProtKB-KW"/>
</dbReference>
<dbReference type="InterPro" id="IPR024079">
    <property type="entry name" value="MetalloPept_cat_dom_sf"/>
</dbReference>
<evidence type="ECO:0000256" key="1">
    <source>
        <dbReference type="ARBA" id="ARBA00001809"/>
    </source>
</evidence>
<dbReference type="Gene3D" id="4.10.70.30">
    <property type="match status" value="1"/>
</dbReference>
<dbReference type="Proteomes" id="UP000230750">
    <property type="component" value="Unassembled WGS sequence"/>
</dbReference>
<dbReference type="Pfam" id="PF13688">
    <property type="entry name" value="Reprolysin_5"/>
    <property type="match status" value="1"/>
</dbReference>
<dbReference type="AlphaFoldDB" id="A0A2G8KWR0"/>
<evidence type="ECO:0000313" key="8">
    <source>
        <dbReference type="EMBL" id="PIK52447.1"/>
    </source>
</evidence>
<feature type="domain" description="Peptidase M12B" evidence="7">
    <location>
        <begin position="204"/>
        <end position="415"/>
    </location>
</feature>
<feature type="binding site" evidence="4">
    <location>
        <position position="358"/>
    </location>
    <ligand>
        <name>Zn(2+)</name>
        <dbReference type="ChEBI" id="CHEBI:29105"/>
        <note>catalytic</note>
    </ligand>
</feature>
<dbReference type="InterPro" id="IPR001590">
    <property type="entry name" value="Peptidase_M12B"/>
</dbReference>
<dbReference type="GO" id="GO:0007219">
    <property type="term" value="P:Notch signaling pathway"/>
    <property type="evidence" value="ECO:0007669"/>
    <property type="project" value="TreeGrafter"/>
</dbReference>
<dbReference type="InterPro" id="IPR051489">
    <property type="entry name" value="ADAM_Metalloproteinase"/>
</dbReference>
<feature type="domain" description="Disintegrin" evidence="6">
    <location>
        <begin position="430"/>
        <end position="540"/>
    </location>
</feature>
<dbReference type="InterPro" id="IPR001762">
    <property type="entry name" value="Disintegrin_dom"/>
</dbReference>
<keyword evidence="3" id="KW-0165">Cleavage on pair of basic residues</keyword>
<keyword evidence="4" id="KW-0862">Zinc</keyword>
<dbReference type="PROSITE" id="PS50215">
    <property type="entry name" value="ADAM_MEPRO"/>
    <property type="match status" value="1"/>
</dbReference>
<dbReference type="PROSITE" id="PS50214">
    <property type="entry name" value="DISINTEGRIN_2"/>
    <property type="match status" value="1"/>
</dbReference>
<comment type="catalytic activity">
    <reaction evidence="1">
        <text>Endopeptidase of broad specificity.</text>
        <dbReference type="EC" id="3.4.24.81"/>
    </reaction>
</comment>
<dbReference type="PANTHER" id="PTHR45702:SF2">
    <property type="entry name" value="KUZBANIAN, ISOFORM A"/>
    <property type="match status" value="1"/>
</dbReference>
<dbReference type="EMBL" id="MRZV01000328">
    <property type="protein sequence ID" value="PIK52447.1"/>
    <property type="molecule type" value="Genomic_DNA"/>
</dbReference>
<dbReference type="Gene3D" id="3.40.390.10">
    <property type="entry name" value="Collagenase (Catalytic Domain)"/>
    <property type="match status" value="1"/>
</dbReference>
<name>A0A2G8KWR0_STIJA</name>
<feature type="transmembrane region" description="Helical" evidence="5">
    <location>
        <begin position="611"/>
        <end position="636"/>
    </location>
</feature>
<gene>
    <name evidence="8" type="ORF">BSL78_10651</name>
</gene>
<comment type="caution">
    <text evidence="8">The sequence shown here is derived from an EMBL/GenBank/DDBJ whole genome shotgun (WGS) entry which is preliminary data.</text>
</comment>
<feature type="binding site" evidence="4">
    <location>
        <position position="362"/>
    </location>
    <ligand>
        <name>Zn(2+)</name>
        <dbReference type="ChEBI" id="CHEBI:29105"/>
        <note>catalytic</note>
    </ligand>
</feature>
<feature type="binding site" evidence="4">
    <location>
        <position position="368"/>
    </location>
    <ligand>
        <name>Zn(2+)</name>
        <dbReference type="ChEBI" id="CHEBI:29105"/>
        <note>catalytic</note>
    </ligand>
</feature>
<feature type="active site" evidence="4">
    <location>
        <position position="359"/>
    </location>
</feature>
<accession>A0A2G8KWR0</accession>
<dbReference type="GO" id="GO:0004222">
    <property type="term" value="F:metalloendopeptidase activity"/>
    <property type="evidence" value="ECO:0007669"/>
    <property type="project" value="InterPro"/>
</dbReference>
<keyword evidence="5" id="KW-0812">Transmembrane</keyword>
<dbReference type="GO" id="GO:0005886">
    <property type="term" value="C:plasma membrane"/>
    <property type="evidence" value="ECO:0007669"/>
    <property type="project" value="TreeGrafter"/>
</dbReference>
<dbReference type="EC" id="3.4.24.81" evidence="2"/>
<evidence type="ECO:0000259" key="6">
    <source>
        <dbReference type="PROSITE" id="PS50214"/>
    </source>
</evidence>
<keyword evidence="5" id="KW-1133">Transmembrane helix</keyword>
<evidence type="ECO:0000256" key="2">
    <source>
        <dbReference type="ARBA" id="ARBA00012332"/>
    </source>
</evidence>
<evidence type="ECO:0000259" key="7">
    <source>
        <dbReference type="PROSITE" id="PS50215"/>
    </source>
</evidence>
<keyword evidence="8" id="KW-0401">Integrin</keyword>
<protein>
    <recommendedName>
        <fullName evidence="2">ADAM10 endopeptidase</fullName>
        <ecNumber evidence="2">3.4.24.81</ecNumber>
    </recommendedName>
</protein>
<dbReference type="SUPFAM" id="SSF55486">
    <property type="entry name" value="Metalloproteases ('zincins'), catalytic domain"/>
    <property type="match status" value="1"/>
</dbReference>
<dbReference type="OrthoDB" id="2149267at2759"/>